<gene>
    <name evidence="2" type="ORF">THAOC_35866</name>
</gene>
<sequence>MVGPIEERIIKQRRLESEKKKRAAVAAASAEGHRPKKQKKASKPPPTSSREDEVEPPSYFEAVQAMPGQHQQELQPANPVTEKQVPVTSLPDTRRKTPPATNPAARTAIPPVRPSLPKDDNPEMGKCAQNKREAPRANTTLDTSHVPSAPFHDDRERRSPPSRINAVDEVIWEAQNLLQSAAEAQALGRLRSANSFLLLAHQRMIGLGRRVDRSYCECDDDGSEEQNGATGEKAEDGKQPTDKPANSEKTKRKKILPPLISQPPLPPHVSDASNDLAYVEHLARSSMELHSKRTGRQLAREVEVGRAATQEKIKMLEREHNQGGAFGVAGGAGSVQKEAVAIGSGRGRKPPALVMHTMVGQNQDVRELMNGILK</sequence>
<feature type="region of interest" description="Disordered" evidence="1">
    <location>
        <begin position="1"/>
        <end position="160"/>
    </location>
</feature>
<keyword evidence="3" id="KW-1185">Reference proteome</keyword>
<evidence type="ECO:0000313" key="2">
    <source>
        <dbReference type="EMBL" id="EJK45518.1"/>
    </source>
</evidence>
<evidence type="ECO:0000313" key="3">
    <source>
        <dbReference type="Proteomes" id="UP000266841"/>
    </source>
</evidence>
<dbReference type="Proteomes" id="UP000266841">
    <property type="component" value="Unassembled WGS sequence"/>
</dbReference>
<reference evidence="2 3" key="1">
    <citation type="journal article" date="2012" name="Genome Biol.">
        <title>Genome and low-iron response of an oceanic diatom adapted to chronic iron limitation.</title>
        <authorList>
            <person name="Lommer M."/>
            <person name="Specht M."/>
            <person name="Roy A.S."/>
            <person name="Kraemer L."/>
            <person name="Andreson R."/>
            <person name="Gutowska M.A."/>
            <person name="Wolf J."/>
            <person name="Bergner S.V."/>
            <person name="Schilhabel M.B."/>
            <person name="Klostermeier U.C."/>
            <person name="Beiko R.G."/>
            <person name="Rosenstiel P."/>
            <person name="Hippler M."/>
            <person name="Laroche J."/>
        </authorList>
    </citation>
    <scope>NUCLEOTIDE SEQUENCE [LARGE SCALE GENOMIC DNA]</scope>
    <source>
        <strain evidence="2 3">CCMP1005</strain>
    </source>
</reference>
<feature type="compositionally biased region" description="Polar residues" evidence="1">
    <location>
        <begin position="137"/>
        <end position="146"/>
    </location>
</feature>
<protein>
    <submittedName>
        <fullName evidence="2">Uncharacterized protein</fullName>
    </submittedName>
</protein>
<feature type="region of interest" description="Disordered" evidence="1">
    <location>
        <begin position="217"/>
        <end position="269"/>
    </location>
</feature>
<comment type="caution">
    <text evidence="2">The sequence shown here is derived from an EMBL/GenBank/DDBJ whole genome shotgun (WGS) entry which is preliminary data.</text>
</comment>
<feature type="compositionally biased region" description="Basic and acidic residues" evidence="1">
    <location>
        <begin position="232"/>
        <end position="249"/>
    </location>
</feature>
<name>K0R094_THAOC</name>
<dbReference type="AlphaFoldDB" id="K0R094"/>
<accession>K0R094</accession>
<evidence type="ECO:0000256" key="1">
    <source>
        <dbReference type="SAM" id="MobiDB-lite"/>
    </source>
</evidence>
<dbReference type="EMBL" id="AGNL01048457">
    <property type="protein sequence ID" value="EJK45518.1"/>
    <property type="molecule type" value="Genomic_DNA"/>
</dbReference>
<feature type="compositionally biased region" description="Basic and acidic residues" evidence="1">
    <location>
        <begin position="1"/>
        <end position="19"/>
    </location>
</feature>
<dbReference type="OrthoDB" id="49544at2759"/>
<organism evidence="2 3">
    <name type="scientific">Thalassiosira oceanica</name>
    <name type="common">Marine diatom</name>
    <dbReference type="NCBI Taxonomy" id="159749"/>
    <lineage>
        <taxon>Eukaryota</taxon>
        <taxon>Sar</taxon>
        <taxon>Stramenopiles</taxon>
        <taxon>Ochrophyta</taxon>
        <taxon>Bacillariophyta</taxon>
        <taxon>Coscinodiscophyceae</taxon>
        <taxon>Thalassiosirophycidae</taxon>
        <taxon>Thalassiosirales</taxon>
        <taxon>Thalassiosiraceae</taxon>
        <taxon>Thalassiosira</taxon>
    </lineage>
</organism>
<feature type="compositionally biased region" description="Low complexity" evidence="1">
    <location>
        <begin position="98"/>
        <end position="110"/>
    </location>
</feature>
<proteinExistence type="predicted"/>
<dbReference type="eggNOG" id="ENOG502SZZW">
    <property type="taxonomic scope" value="Eukaryota"/>
</dbReference>